<gene>
    <name evidence="1" type="ORF">AN221_32680</name>
</gene>
<accession>A0A1E7LJS6</accession>
<proteinExistence type="predicted"/>
<reference evidence="1 2" key="1">
    <citation type="journal article" date="2016" name="Front. Microbiol.">
        <title>Comparative Genomics Analysis of Streptomyces Species Reveals Their Adaptation to the Marine Environment and Their Diversity at the Genomic Level.</title>
        <authorList>
            <person name="Tian X."/>
            <person name="Zhang Z."/>
            <person name="Yang T."/>
            <person name="Chen M."/>
            <person name="Li J."/>
            <person name="Chen F."/>
            <person name="Yang J."/>
            <person name="Li W."/>
            <person name="Zhang B."/>
            <person name="Zhang Z."/>
            <person name="Wu J."/>
            <person name="Zhang C."/>
            <person name="Long L."/>
            <person name="Xiao J."/>
        </authorList>
    </citation>
    <scope>NUCLEOTIDE SEQUENCE [LARGE SCALE GENOMIC DNA]</scope>
    <source>
        <strain evidence="1 2">SCSIO M10372</strain>
    </source>
</reference>
<dbReference type="Proteomes" id="UP000175971">
    <property type="component" value="Unassembled WGS sequence"/>
</dbReference>
<dbReference type="AlphaFoldDB" id="A0A1E7LJS6"/>
<dbReference type="OrthoDB" id="4551696at2"/>
<dbReference type="RefSeq" id="WP_070203906.1">
    <property type="nucleotide sequence ID" value="NZ_LJGZ01000103.1"/>
</dbReference>
<evidence type="ECO:0000313" key="1">
    <source>
        <dbReference type="EMBL" id="OEV16361.1"/>
    </source>
</evidence>
<organism evidence="1 2">
    <name type="scientific">Streptomyces nanshensis</name>
    <dbReference type="NCBI Taxonomy" id="518642"/>
    <lineage>
        <taxon>Bacteria</taxon>
        <taxon>Bacillati</taxon>
        <taxon>Actinomycetota</taxon>
        <taxon>Actinomycetes</taxon>
        <taxon>Kitasatosporales</taxon>
        <taxon>Streptomycetaceae</taxon>
        <taxon>Streptomyces</taxon>
    </lineage>
</organism>
<comment type="caution">
    <text evidence="1">The sequence shown here is derived from an EMBL/GenBank/DDBJ whole genome shotgun (WGS) entry which is preliminary data.</text>
</comment>
<name>A0A1E7LJS6_9ACTN</name>
<keyword evidence="2" id="KW-1185">Reference proteome</keyword>
<sequence length="289" mass="32198">MTTRRPIAEHGTLSRYKYHGCKCLTCRVAYSEYATKRRRQRAYGTWQPFTPAAPVRRHVMDLQQSGIPVDAIADAAGVTRQTLARIVYGIPAGKPTQKIRKESAEAILRISREDCRLADGTRLDGTGTRRRIQALVAAGWSFVVLAKEMGFNDRALASLARADRVTVATARKVKDGYKRLNVLAPEQYGVRPHAQSLARRVAAREGWVSAAAWDNIDDPNCAPDTDAAESTDTEIARAAYRREEVKRLHEYRTADHEIAQRLGMAVSTVRGIVSELESGQRRNRKRAAA</sequence>
<protein>
    <submittedName>
        <fullName evidence="1">Uncharacterized protein</fullName>
    </submittedName>
</protein>
<evidence type="ECO:0000313" key="2">
    <source>
        <dbReference type="Proteomes" id="UP000175971"/>
    </source>
</evidence>
<dbReference type="PATRIC" id="fig|518642.7.peg.2726"/>
<dbReference type="EMBL" id="LJGZ01000103">
    <property type="protein sequence ID" value="OEV16361.1"/>
    <property type="molecule type" value="Genomic_DNA"/>
</dbReference>